<dbReference type="InterPro" id="IPR014030">
    <property type="entry name" value="Ketoacyl_synth_N"/>
</dbReference>
<dbReference type="PROSITE" id="PS00606">
    <property type="entry name" value="KS3_1"/>
    <property type="match status" value="1"/>
</dbReference>
<organism evidence="4 5">
    <name type="scientific">Rhodosorus marinus</name>
    <dbReference type="NCBI Taxonomy" id="101924"/>
    <lineage>
        <taxon>Eukaryota</taxon>
        <taxon>Rhodophyta</taxon>
        <taxon>Stylonematophyceae</taxon>
        <taxon>Stylonematales</taxon>
        <taxon>Stylonemataceae</taxon>
        <taxon>Rhodosorus</taxon>
    </lineage>
</organism>
<dbReference type="SUPFAM" id="SSF53901">
    <property type="entry name" value="Thiolase-like"/>
    <property type="match status" value="1"/>
</dbReference>
<dbReference type="PROSITE" id="PS52004">
    <property type="entry name" value="KS3_2"/>
    <property type="match status" value="1"/>
</dbReference>
<gene>
    <name evidence="4" type="ORF">NDN08_003018</name>
</gene>
<proteinExistence type="predicted"/>
<evidence type="ECO:0000256" key="2">
    <source>
        <dbReference type="ARBA" id="ARBA00022679"/>
    </source>
</evidence>
<evidence type="ECO:0000313" key="4">
    <source>
        <dbReference type="EMBL" id="KAJ8906525.1"/>
    </source>
</evidence>
<dbReference type="PANTHER" id="PTHR11712:SF336">
    <property type="entry name" value="3-OXOACYL-[ACYL-CARRIER-PROTEIN] SYNTHASE, MITOCHONDRIAL"/>
    <property type="match status" value="1"/>
</dbReference>
<dbReference type="GO" id="GO:0006633">
    <property type="term" value="P:fatty acid biosynthetic process"/>
    <property type="evidence" value="ECO:0007669"/>
    <property type="project" value="InterPro"/>
</dbReference>
<evidence type="ECO:0000313" key="5">
    <source>
        <dbReference type="Proteomes" id="UP001157974"/>
    </source>
</evidence>
<feature type="domain" description="Ketosynthase family 3 (KS3)" evidence="3">
    <location>
        <begin position="18"/>
        <end position="525"/>
    </location>
</feature>
<name>A0AAV8UVC6_9RHOD</name>
<dbReference type="Pfam" id="PF00109">
    <property type="entry name" value="ketoacyl-synt"/>
    <property type="match status" value="1"/>
</dbReference>
<dbReference type="EC" id="2.3.1.41" evidence="1"/>
<sequence length="526" mass="56759">MSGEGDVMERVRALGLCLDDAVVTGVSIGLPSADASGRLQEFSSPFDFERLFEGLCGISALPDEDVNLMLEKNVVQVRKNEDGVREKYQLSSPEEVIRIAGRIADFDLAAQHGVPEFILPALDITFKMAISVGLEALKHAKIRLERTTAGKMLLPEELRDSTGVIFAASFPVLDSLIEEVSKHLRYKLQKQSTREKVEMLRRISKNVKSQFPGIAKVILGELESIERSKEDLSYEFNRKLLFQILVMANSQLAELIGARGPNVDVNAACASSSMGIAIAEDWIRVGRASRVIVVGADNVTSRNMLQYVGTGFLALGAASTKGCAEEAALPFSRKRNGLVLGSGAVGLVIESESAAKERDAEILSRILATRIVNSAYHASGIDTKHVTGELHVLLDRVEKIHGVKREAFAENGIYISHETFTCVNGGCAAVEAKALREGFGDETASKLLIANTKAFTGHPMGAGIEDAVAVMSLHTGRVPPIPRKADLDENLGELNISSGGSHDKFYALRFAAGFGSQCVFIAYGKV</sequence>
<dbReference type="InterPro" id="IPR020841">
    <property type="entry name" value="PKS_Beta-ketoAc_synthase_dom"/>
</dbReference>
<dbReference type="InterPro" id="IPR020615">
    <property type="entry name" value="Thiolase_acyl_enz_int_AS"/>
</dbReference>
<dbReference type="InterPro" id="IPR016039">
    <property type="entry name" value="Thiolase-like"/>
</dbReference>
<dbReference type="AlphaFoldDB" id="A0AAV8UVC6"/>
<reference evidence="4 5" key="1">
    <citation type="journal article" date="2023" name="Nat. Commun.">
        <title>Origin of minicircular mitochondrial genomes in red algae.</title>
        <authorList>
            <person name="Lee Y."/>
            <person name="Cho C.H."/>
            <person name="Lee Y.M."/>
            <person name="Park S.I."/>
            <person name="Yang J.H."/>
            <person name="West J.A."/>
            <person name="Bhattacharya D."/>
            <person name="Yoon H.S."/>
        </authorList>
    </citation>
    <scope>NUCLEOTIDE SEQUENCE [LARGE SCALE GENOMIC DNA]</scope>
    <source>
        <strain evidence="4 5">CCMP1338</strain>
        <tissue evidence="4">Whole cell</tissue>
    </source>
</reference>
<comment type="caution">
    <text evidence="4">The sequence shown here is derived from an EMBL/GenBank/DDBJ whole genome shotgun (WGS) entry which is preliminary data.</text>
</comment>
<evidence type="ECO:0000256" key="1">
    <source>
        <dbReference type="ARBA" id="ARBA00013191"/>
    </source>
</evidence>
<dbReference type="PROSITE" id="PS00098">
    <property type="entry name" value="THIOLASE_1"/>
    <property type="match status" value="1"/>
</dbReference>
<dbReference type="Gene3D" id="3.40.47.10">
    <property type="match status" value="2"/>
</dbReference>
<dbReference type="InterPro" id="IPR000794">
    <property type="entry name" value="Beta-ketoacyl_synthase"/>
</dbReference>
<dbReference type="EMBL" id="JAMWBK010000003">
    <property type="protein sequence ID" value="KAJ8906525.1"/>
    <property type="molecule type" value="Genomic_DNA"/>
</dbReference>
<dbReference type="InterPro" id="IPR018201">
    <property type="entry name" value="Ketoacyl_synth_AS"/>
</dbReference>
<dbReference type="PANTHER" id="PTHR11712">
    <property type="entry name" value="POLYKETIDE SYNTHASE-RELATED"/>
    <property type="match status" value="1"/>
</dbReference>
<accession>A0AAV8UVC6</accession>
<protein>
    <recommendedName>
        <fullName evidence="1">beta-ketoacyl-[acyl-carrier-protein] synthase I</fullName>
        <ecNumber evidence="1">2.3.1.41</ecNumber>
    </recommendedName>
</protein>
<evidence type="ECO:0000259" key="3">
    <source>
        <dbReference type="PROSITE" id="PS52004"/>
    </source>
</evidence>
<dbReference type="Proteomes" id="UP001157974">
    <property type="component" value="Unassembled WGS sequence"/>
</dbReference>
<dbReference type="GO" id="GO:0005739">
    <property type="term" value="C:mitochondrion"/>
    <property type="evidence" value="ECO:0007669"/>
    <property type="project" value="TreeGrafter"/>
</dbReference>
<dbReference type="GO" id="GO:0004315">
    <property type="term" value="F:3-oxoacyl-[acyl-carrier-protein] synthase activity"/>
    <property type="evidence" value="ECO:0007669"/>
    <property type="project" value="UniProtKB-EC"/>
</dbReference>
<keyword evidence="5" id="KW-1185">Reference proteome</keyword>
<keyword evidence="2" id="KW-0808">Transferase</keyword>